<evidence type="ECO:0000259" key="1">
    <source>
        <dbReference type="Pfam" id="PF12735"/>
    </source>
</evidence>
<accession>A0A1W2TBA4</accession>
<dbReference type="OrthoDB" id="5345392at2759"/>
<dbReference type="STRING" id="77044.A0A1W2TBA4"/>
<sequence length="626" mass="67554">MSDQPSPTATPQPFLDFVDKSSLKYFIPHATDFALDQIPTDGGASFDQFLDALVQRESLFFGEPPQTPVLSHSHRAHIQTLDESVDVVLVLRALSTGDDGLQDQLKSTVISLDVRIVNGNVPDRDGSPASEVIYTGAIDGSQDPATIIPSPRGGDASNGGSPEGYTYVIWKKSVFLSRPRIRMQSPSAVFVATASSRSAAGPPAETLQDDYMPNGMASSLNLLEPFGSDPALKGIKPRLSALRVSRVVPLTQQANGPVRSIKSLSELSLRIYPAIHSRIRFTHPDTAPATAAVIAMLEVDFTPFFECEVILDSITLTIPEAIVENLTDQPGLSLPLSCVSHDHITFIYRITPAETDVTPQSLSRDLDIAISAIALVNHHTKPQLRMTWTAAVDFTVPVNPGYGSTMPPIQRAHRPRQLSIGGESATSLTAPSVARPDALPSLEASTTQSETVVQELGITVTFTAPEPTTKIFVGDELSWNVFVVNQSPNQSAAPRKFAMVVIPQRRRNELRVAKPPSMSRTPDGPHGRSELLRDRDVAEAILDDNVVHAMQTSSVVDNAELVCLSADVRIGPLVPGACHAAELKFLALKEGIVGIDAVRIIDLVNNEHVDIRQLPSVIVELRPEGP</sequence>
<evidence type="ECO:0000313" key="3">
    <source>
        <dbReference type="Proteomes" id="UP000054516"/>
    </source>
</evidence>
<reference evidence="2" key="1">
    <citation type="submission" date="2016-03" db="EMBL/GenBank/DDBJ databases">
        <title>Draft genome sequence of Rosellinia necatrix.</title>
        <authorList>
            <person name="Kanematsu S."/>
        </authorList>
    </citation>
    <scope>NUCLEOTIDE SEQUENCE [LARGE SCALE GENOMIC DNA]</scope>
    <source>
        <strain evidence="2">W97</strain>
    </source>
</reference>
<dbReference type="AlphaFoldDB" id="A0A1W2TBA4"/>
<dbReference type="InterPro" id="IPR055420">
    <property type="entry name" value="IgD3_Trs65"/>
</dbReference>
<proteinExistence type="predicted"/>
<dbReference type="EMBL" id="DF977453">
    <property type="protein sequence ID" value="GAP84919.1"/>
    <property type="molecule type" value="Genomic_DNA"/>
</dbReference>
<dbReference type="PANTHER" id="PTHR28159">
    <property type="entry name" value="TRAFFICKING PROTEIN PARTICLE COMPLEX II-SPECIFIC SUBUNIT 65"/>
    <property type="match status" value="1"/>
</dbReference>
<organism evidence="2">
    <name type="scientific">Rosellinia necatrix</name>
    <name type="common">White root-rot fungus</name>
    <dbReference type="NCBI Taxonomy" id="77044"/>
    <lineage>
        <taxon>Eukaryota</taxon>
        <taxon>Fungi</taxon>
        <taxon>Dikarya</taxon>
        <taxon>Ascomycota</taxon>
        <taxon>Pezizomycotina</taxon>
        <taxon>Sordariomycetes</taxon>
        <taxon>Xylariomycetidae</taxon>
        <taxon>Xylariales</taxon>
        <taxon>Xylariaceae</taxon>
        <taxon>Rosellinia</taxon>
    </lineage>
</organism>
<dbReference type="InterPro" id="IPR024662">
    <property type="entry name" value="Trs65"/>
</dbReference>
<dbReference type="GO" id="GO:0005802">
    <property type="term" value="C:trans-Golgi network"/>
    <property type="evidence" value="ECO:0007669"/>
    <property type="project" value="TreeGrafter"/>
</dbReference>
<keyword evidence="3" id="KW-1185">Reference proteome</keyword>
<name>A0A1W2TBA4_ROSNE</name>
<feature type="domain" description="Trafficking protein particle complex II-specific subunit 65 IgD3" evidence="1">
    <location>
        <begin position="435"/>
        <end position="619"/>
    </location>
</feature>
<evidence type="ECO:0000313" key="2">
    <source>
        <dbReference type="EMBL" id="GAP84919.1"/>
    </source>
</evidence>
<dbReference type="Pfam" id="PF12735">
    <property type="entry name" value="IgD3_Trs65"/>
    <property type="match status" value="1"/>
</dbReference>
<dbReference type="OMA" id="IFSWTVY"/>
<gene>
    <name evidence="2" type="ORF">SAMD00023353_0802430</name>
</gene>
<dbReference type="PANTHER" id="PTHR28159:SF1">
    <property type="entry name" value="TRAFFICKING PROTEIN PARTICLE COMPLEX II-SPECIFIC SUBUNIT 65"/>
    <property type="match status" value="1"/>
</dbReference>
<dbReference type="GO" id="GO:1990071">
    <property type="term" value="C:TRAPPII protein complex"/>
    <property type="evidence" value="ECO:0007669"/>
    <property type="project" value="InterPro"/>
</dbReference>
<protein>
    <submittedName>
        <fullName evidence="2">Putative TRAPP complex subunit Trs65 family protein</fullName>
    </submittedName>
</protein>
<dbReference type="Proteomes" id="UP000054516">
    <property type="component" value="Unassembled WGS sequence"/>
</dbReference>
<dbReference type="GO" id="GO:0006891">
    <property type="term" value="P:intra-Golgi vesicle-mediated transport"/>
    <property type="evidence" value="ECO:0007669"/>
    <property type="project" value="InterPro"/>
</dbReference>